<reference evidence="1 2" key="1">
    <citation type="journal article" date="2018" name="BMC Genomics">
        <title>Comparative genome analyses reveal sequence features reflecting distinct modes of host-adaptation between dicot and monocot powdery mildew.</title>
        <authorList>
            <person name="Wu Y."/>
            <person name="Ma X."/>
            <person name="Pan Z."/>
            <person name="Kale S.D."/>
            <person name="Song Y."/>
            <person name="King H."/>
            <person name="Zhang Q."/>
            <person name="Presley C."/>
            <person name="Deng X."/>
            <person name="Wei C.I."/>
            <person name="Xiao S."/>
        </authorList>
    </citation>
    <scope>NUCLEOTIDE SEQUENCE [LARGE SCALE GENOMIC DNA]</scope>
    <source>
        <strain evidence="1">UCSC1</strain>
    </source>
</reference>
<dbReference type="AlphaFoldDB" id="A0A420IXK5"/>
<evidence type="ECO:0000313" key="2">
    <source>
        <dbReference type="Proteomes" id="UP000285405"/>
    </source>
</evidence>
<evidence type="ECO:0000313" key="1">
    <source>
        <dbReference type="EMBL" id="RKF79248.1"/>
    </source>
</evidence>
<sequence>MPETIETTTKWFEDSAIKYKKSRLLDEEPWEITYDDVNGAIATGVVDIESLKPTSDYKTAFNRSTRSSSSEWRKVTECFTELLRTSANGTVPVWSLASLQSLINSEVTSITDISLSLQYLYRQNGVIKSESGNNAFTTKMENKINNNNLENPTPIIIPSSINQPISSTSTNDLLIFLGTF</sequence>
<protein>
    <submittedName>
        <fullName evidence="1">Uncharacterized protein</fullName>
    </submittedName>
</protein>
<comment type="caution">
    <text evidence="1">The sequence shown here is derived from an EMBL/GenBank/DDBJ whole genome shotgun (WGS) entry which is preliminary data.</text>
</comment>
<gene>
    <name evidence="1" type="ORF">GcC1_048036</name>
</gene>
<name>A0A420IXK5_9PEZI</name>
<dbReference type="EMBL" id="MCBR01004841">
    <property type="protein sequence ID" value="RKF79248.1"/>
    <property type="molecule type" value="Genomic_DNA"/>
</dbReference>
<dbReference type="Proteomes" id="UP000285405">
    <property type="component" value="Unassembled WGS sequence"/>
</dbReference>
<proteinExistence type="predicted"/>
<accession>A0A420IXK5</accession>
<organism evidence="1 2">
    <name type="scientific">Golovinomyces cichoracearum</name>
    <dbReference type="NCBI Taxonomy" id="62708"/>
    <lineage>
        <taxon>Eukaryota</taxon>
        <taxon>Fungi</taxon>
        <taxon>Dikarya</taxon>
        <taxon>Ascomycota</taxon>
        <taxon>Pezizomycotina</taxon>
        <taxon>Leotiomycetes</taxon>
        <taxon>Erysiphales</taxon>
        <taxon>Erysiphaceae</taxon>
        <taxon>Golovinomyces</taxon>
    </lineage>
</organism>